<dbReference type="PANTHER" id="PTHR37162:SF1">
    <property type="entry name" value="BED-TYPE DOMAIN-CONTAINING PROTEIN"/>
    <property type="match status" value="1"/>
</dbReference>
<evidence type="ECO:0000259" key="2">
    <source>
        <dbReference type="Pfam" id="PF14291"/>
    </source>
</evidence>
<dbReference type="OrthoDB" id="6781255at2759"/>
<dbReference type="PANTHER" id="PTHR37162">
    <property type="entry name" value="HAT FAMILY DIMERISATION DOMAINCONTAINING PROTEIN-RELATED"/>
    <property type="match status" value="1"/>
</dbReference>
<feature type="domain" description="HAT C-terminal dimerisation" evidence="1">
    <location>
        <begin position="494"/>
        <end position="550"/>
    </location>
</feature>
<reference evidence="3" key="1">
    <citation type="submission" date="2021-12" db="EMBL/GenBank/DDBJ databases">
        <authorList>
            <person name="King R."/>
        </authorList>
    </citation>
    <scope>NUCLEOTIDE SEQUENCE</scope>
</reference>
<dbReference type="Proteomes" id="UP001154078">
    <property type="component" value="Chromosome 2"/>
</dbReference>
<gene>
    <name evidence="3" type="ORF">MELIAE_LOCUS3929</name>
</gene>
<accession>A0A9P0FFN8</accession>
<name>A0A9P0FFN8_BRAAE</name>
<dbReference type="InterPro" id="IPR025398">
    <property type="entry name" value="DUF4371"/>
</dbReference>
<protein>
    <recommendedName>
        <fullName evidence="5">Zinc finger MYM-type protein 1-like</fullName>
    </recommendedName>
</protein>
<dbReference type="Pfam" id="PF05699">
    <property type="entry name" value="Dimer_Tnp_hAT"/>
    <property type="match status" value="1"/>
</dbReference>
<dbReference type="InterPro" id="IPR008906">
    <property type="entry name" value="HATC_C_dom"/>
</dbReference>
<dbReference type="GO" id="GO:0046983">
    <property type="term" value="F:protein dimerization activity"/>
    <property type="evidence" value="ECO:0007669"/>
    <property type="project" value="InterPro"/>
</dbReference>
<dbReference type="EMBL" id="OV121133">
    <property type="protein sequence ID" value="CAH0551284.1"/>
    <property type="molecule type" value="Genomic_DNA"/>
</dbReference>
<feature type="domain" description="DUF4371" evidence="2">
    <location>
        <begin position="75"/>
        <end position="177"/>
    </location>
</feature>
<organism evidence="3 4">
    <name type="scientific">Brassicogethes aeneus</name>
    <name type="common">Rape pollen beetle</name>
    <name type="synonym">Meligethes aeneus</name>
    <dbReference type="NCBI Taxonomy" id="1431903"/>
    <lineage>
        <taxon>Eukaryota</taxon>
        <taxon>Metazoa</taxon>
        <taxon>Ecdysozoa</taxon>
        <taxon>Arthropoda</taxon>
        <taxon>Hexapoda</taxon>
        <taxon>Insecta</taxon>
        <taxon>Pterygota</taxon>
        <taxon>Neoptera</taxon>
        <taxon>Endopterygota</taxon>
        <taxon>Coleoptera</taxon>
        <taxon>Polyphaga</taxon>
        <taxon>Cucujiformia</taxon>
        <taxon>Nitidulidae</taxon>
        <taxon>Meligethinae</taxon>
        <taxon>Brassicogethes</taxon>
    </lineage>
</organism>
<evidence type="ECO:0000313" key="3">
    <source>
        <dbReference type="EMBL" id="CAH0551284.1"/>
    </source>
</evidence>
<keyword evidence="4" id="KW-1185">Reference proteome</keyword>
<sequence>MKTTVNIETMLENDQRKRLKDQTKRAELKLCAFLVEHNLAIKLMDHLTPLLKNIFPDSEIAKNITGGRTKAKGVILNILREISHAEIIQDMKKYPFSLIIDETTDISTKKSLAVVVRYCKNGVVHDKFLTLIEVQSCTASDLFAAIKKELDDNQVPYKNIIGFAADHASVMMGQYNGVRAKLMELNKNIFVLGCVCHSFHSCASKASENLPNQIEEFVKDINNYFSNSSKRIHSFEEFQDFAAVSRHKMIKLVCTRWLSLESAINRILEQWQALKLFFTAESMNGSSTLKAQLILEGLNDPKYKIYLLFLSYVLKFINEMNIEFQSEKPKLYYLLSRMKELYKILLKSFIKKSVIDKAVSIEKVNVSNPINYIPLEEIYFGAKAANVIATSNIHKNDLHNIRLNILRYYIDLCTEITNRFPFGNPVLNFVTNFNPVTIKEGNPANSISQAEIYFPTLVSDIEQLDYEWRMLVEIESLKSYDNENFWSKVCNLKNNLNQIMFPHMNILINGILSLPHSSATAERIFSQLTLIKTKTRNRLFIITCDALLSSKEILKGTSCYKWNPDDKYLTKKWKKNSQENEDLEAALEDDVVFYLPAA</sequence>
<dbReference type="Pfam" id="PF14291">
    <property type="entry name" value="DUF4371"/>
    <property type="match status" value="1"/>
</dbReference>
<proteinExistence type="predicted"/>
<evidence type="ECO:0000259" key="1">
    <source>
        <dbReference type="Pfam" id="PF05699"/>
    </source>
</evidence>
<evidence type="ECO:0000313" key="4">
    <source>
        <dbReference type="Proteomes" id="UP001154078"/>
    </source>
</evidence>
<dbReference type="AlphaFoldDB" id="A0A9P0FFN8"/>
<dbReference type="SUPFAM" id="SSF53098">
    <property type="entry name" value="Ribonuclease H-like"/>
    <property type="match status" value="1"/>
</dbReference>
<evidence type="ECO:0008006" key="5">
    <source>
        <dbReference type="Google" id="ProtNLM"/>
    </source>
</evidence>
<dbReference type="InterPro" id="IPR012337">
    <property type="entry name" value="RNaseH-like_sf"/>
</dbReference>